<gene>
    <name evidence="2" type="ORF">C7444_101199</name>
</gene>
<proteinExistence type="predicted"/>
<feature type="domain" description="SnoaL-like" evidence="1">
    <location>
        <begin position="20"/>
        <end position="156"/>
    </location>
</feature>
<organism evidence="2 3">
    <name type="scientific">Sphaerotilus hippei</name>
    <dbReference type="NCBI Taxonomy" id="744406"/>
    <lineage>
        <taxon>Bacteria</taxon>
        <taxon>Pseudomonadati</taxon>
        <taxon>Pseudomonadota</taxon>
        <taxon>Betaproteobacteria</taxon>
        <taxon>Burkholderiales</taxon>
        <taxon>Sphaerotilaceae</taxon>
        <taxon>Sphaerotilus</taxon>
    </lineage>
</organism>
<keyword evidence="3" id="KW-1185">Reference proteome</keyword>
<protein>
    <submittedName>
        <fullName evidence="2">SnoaL-like protein</fullName>
    </submittedName>
</protein>
<evidence type="ECO:0000313" key="2">
    <source>
        <dbReference type="EMBL" id="PXW99369.1"/>
    </source>
</evidence>
<accession>A0A318HDP8</accession>
<dbReference type="InterPro" id="IPR032710">
    <property type="entry name" value="NTF2-like_dom_sf"/>
</dbReference>
<dbReference type="Gene3D" id="3.10.450.50">
    <property type="match status" value="1"/>
</dbReference>
<reference evidence="2 3" key="1">
    <citation type="submission" date="2018-05" db="EMBL/GenBank/DDBJ databases">
        <title>Genomic Encyclopedia of Type Strains, Phase IV (KMG-IV): sequencing the most valuable type-strain genomes for metagenomic binning, comparative biology and taxonomic classification.</title>
        <authorList>
            <person name="Goeker M."/>
        </authorList>
    </citation>
    <scope>NUCLEOTIDE SEQUENCE [LARGE SCALE GENOMIC DNA]</scope>
    <source>
        <strain evidence="2 3">DSM 566</strain>
    </source>
</reference>
<evidence type="ECO:0000259" key="1">
    <source>
        <dbReference type="Pfam" id="PF13577"/>
    </source>
</evidence>
<dbReference type="Pfam" id="PF13577">
    <property type="entry name" value="SnoaL_4"/>
    <property type="match status" value="1"/>
</dbReference>
<dbReference type="SUPFAM" id="SSF54427">
    <property type="entry name" value="NTF2-like"/>
    <property type="match status" value="1"/>
</dbReference>
<dbReference type="InterPro" id="IPR037401">
    <property type="entry name" value="SnoaL-like"/>
</dbReference>
<sequence length="191" mass="21335">MAHPTTDAETRLQQLEARLQTLEAEQAIRACVNRYMALCDRLDARTPLDELLSLFTEDAVWSGRGSRYGSSFGRHEGRAAIGTMLARYMGTPAHFALNVHFLCSELIHVDSPYSADAHWVMLQTSTFADGRSHLNAAQLRLRMVHDLDGQWRIARFETENLFSRPVDHWQSDTALPVPAATAIPPQAAPHG</sequence>
<dbReference type="AlphaFoldDB" id="A0A318HDP8"/>
<name>A0A318HDP8_9BURK</name>
<evidence type="ECO:0000313" key="3">
    <source>
        <dbReference type="Proteomes" id="UP000247811"/>
    </source>
</evidence>
<dbReference type="OrthoDB" id="8686501at2"/>
<dbReference type="EMBL" id="QJJS01000001">
    <property type="protein sequence ID" value="PXW99369.1"/>
    <property type="molecule type" value="Genomic_DNA"/>
</dbReference>
<dbReference type="Proteomes" id="UP000247811">
    <property type="component" value="Unassembled WGS sequence"/>
</dbReference>
<dbReference type="RefSeq" id="WP_110398947.1">
    <property type="nucleotide sequence ID" value="NZ_QJJS01000001.1"/>
</dbReference>
<comment type="caution">
    <text evidence="2">The sequence shown here is derived from an EMBL/GenBank/DDBJ whole genome shotgun (WGS) entry which is preliminary data.</text>
</comment>